<keyword evidence="4" id="KW-1185">Reference proteome</keyword>
<evidence type="ECO:0000256" key="2">
    <source>
        <dbReference type="SAM" id="SignalP"/>
    </source>
</evidence>
<name>A0A2R6XFN2_MARPO</name>
<feature type="signal peptide" evidence="2">
    <location>
        <begin position="1"/>
        <end position="21"/>
    </location>
</feature>
<keyword evidence="1 2" id="KW-0732">Signal</keyword>
<dbReference type="OMA" id="FYMQIVN"/>
<proteinExistence type="predicted"/>
<evidence type="ECO:0000313" key="3">
    <source>
        <dbReference type="EMBL" id="PTQ44913.1"/>
    </source>
</evidence>
<dbReference type="InterPro" id="IPR040361">
    <property type="entry name" value="TPD1"/>
</dbReference>
<dbReference type="AlphaFoldDB" id="A0A2R6XFN2"/>
<accession>A0A2R6XFN2</accession>
<evidence type="ECO:0000313" key="4">
    <source>
        <dbReference type="Proteomes" id="UP000244005"/>
    </source>
</evidence>
<evidence type="ECO:0008006" key="5">
    <source>
        <dbReference type="Google" id="ProtNLM"/>
    </source>
</evidence>
<dbReference type="PANTHER" id="PTHR33184:SF78">
    <property type="entry name" value="GNK2-HOMOLOGOUS DOMAIN-CONTAINING PROTEIN"/>
    <property type="match status" value="1"/>
</dbReference>
<organism evidence="3 4">
    <name type="scientific">Marchantia polymorpha</name>
    <name type="common">Common liverwort</name>
    <name type="synonym">Marchantia aquatica</name>
    <dbReference type="NCBI Taxonomy" id="3197"/>
    <lineage>
        <taxon>Eukaryota</taxon>
        <taxon>Viridiplantae</taxon>
        <taxon>Streptophyta</taxon>
        <taxon>Embryophyta</taxon>
        <taxon>Marchantiophyta</taxon>
        <taxon>Marchantiopsida</taxon>
        <taxon>Marchantiidae</taxon>
        <taxon>Marchantiales</taxon>
        <taxon>Marchantiaceae</taxon>
        <taxon>Marchantia</taxon>
    </lineage>
</organism>
<protein>
    <recommendedName>
        <fullName evidence="5">Gnk2-homologous domain-containing protein</fullName>
    </recommendedName>
</protein>
<sequence>MSILLALSFLALFQMPHLSSAVPGGLFRFQRFSAAELPQSVGLAPAILERNRSAVPASHRNCSALRGVRKLLDLSLTQGPVSSTSGIPTFYMQIVNLCGACAMADIHVACGAWASATASVFTRLGYNDCLVNSGQPVSSHGGVSFQYSSSAIAIATNECSR</sequence>
<feature type="chain" id="PRO_5015337121" description="Gnk2-homologous domain-containing protein" evidence="2">
    <location>
        <begin position="22"/>
        <end position="161"/>
    </location>
</feature>
<dbReference type="PANTHER" id="PTHR33184">
    <property type="entry name" value="PROTEIN TAPETUM DETERMINANT 1-LIKE-RELATED"/>
    <property type="match status" value="1"/>
</dbReference>
<evidence type="ECO:0000256" key="1">
    <source>
        <dbReference type="ARBA" id="ARBA00022729"/>
    </source>
</evidence>
<reference evidence="4" key="1">
    <citation type="journal article" date="2017" name="Cell">
        <title>Insights into land plant evolution garnered from the Marchantia polymorpha genome.</title>
        <authorList>
            <person name="Bowman J.L."/>
            <person name="Kohchi T."/>
            <person name="Yamato K.T."/>
            <person name="Jenkins J."/>
            <person name="Shu S."/>
            <person name="Ishizaki K."/>
            <person name="Yamaoka S."/>
            <person name="Nishihama R."/>
            <person name="Nakamura Y."/>
            <person name="Berger F."/>
            <person name="Adam C."/>
            <person name="Aki S.S."/>
            <person name="Althoff F."/>
            <person name="Araki T."/>
            <person name="Arteaga-Vazquez M.A."/>
            <person name="Balasubrmanian S."/>
            <person name="Barry K."/>
            <person name="Bauer D."/>
            <person name="Boehm C.R."/>
            <person name="Briginshaw L."/>
            <person name="Caballero-Perez J."/>
            <person name="Catarino B."/>
            <person name="Chen F."/>
            <person name="Chiyoda S."/>
            <person name="Chovatia M."/>
            <person name="Davies K.M."/>
            <person name="Delmans M."/>
            <person name="Demura T."/>
            <person name="Dierschke T."/>
            <person name="Dolan L."/>
            <person name="Dorantes-Acosta A.E."/>
            <person name="Eklund D.M."/>
            <person name="Florent S.N."/>
            <person name="Flores-Sandoval E."/>
            <person name="Fujiyama A."/>
            <person name="Fukuzawa H."/>
            <person name="Galik B."/>
            <person name="Grimanelli D."/>
            <person name="Grimwood J."/>
            <person name="Grossniklaus U."/>
            <person name="Hamada T."/>
            <person name="Haseloff J."/>
            <person name="Hetherington A.J."/>
            <person name="Higo A."/>
            <person name="Hirakawa Y."/>
            <person name="Hundley H.N."/>
            <person name="Ikeda Y."/>
            <person name="Inoue K."/>
            <person name="Inoue S.I."/>
            <person name="Ishida S."/>
            <person name="Jia Q."/>
            <person name="Kakita M."/>
            <person name="Kanazawa T."/>
            <person name="Kawai Y."/>
            <person name="Kawashima T."/>
            <person name="Kennedy M."/>
            <person name="Kinose K."/>
            <person name="Kinoshita T."/>
            <person name="Kohara Y."/>
            <person name="Koide E."/>
            <person name="Komatsu K."/>
            <person name="Kopischke S."/>
            <person name="Kubo M."/>
            <person name="Kyozuka J."/>
            <person name="Lagercrantz U."/>
            <person name="Lin S.S."/>
            <person name="Lindquist E."/>
            <person name="Lipzen A.M."/>
            <person name="Lu C.W."/>
            <person name="De Luna E."/>
            <person name="Martienssen R.A."/>
            <person name="Minamino N."/>
            <person name="Mizutani M."/>
            <person name="Mizutani M."/>
            <person name="Mochizuki N."/>
            <person name="Monte I."/>
            <person name="Mosher R."/>
            <person name="Nagasaki H."/>
            <person name="Nakagami H."/>
            <person name="Naramoto S."/>
            <person name="Nishitani K."/>
            <person name="Ohtani M."/>
            <person name="Okamoto T."/>
            <person name="Okumura M."/>
            <person name="Phillips J."/>
            <person name="Pollak B."/>
            <person name="Reinders A."/>
            <person name="Rovekamp M."/>
            <person name="Sano R."/>
            <person name="Sawa S."/>
            <person name="Schmid M.W."/>
            <person name="Shirakawa M."/>
            <person name="Solano R."/>
            <person name="Spunde A."/>
            <person name="Suetsugu N."/>
            <person name="Sugano S."/>
            <person name="Sugiyama A."/>
            <person name="Sun R."/>
            <person name="Suzuki Y."/>
            <person name="Takenaka M."/>
            <person name="Takezawa D."/>
            <person name="Tomogane H."/>
            <person name="Tsuzuki M."/>
            <person name="Ueda T."/>
            <person name="Umeda M."/>
            <person name="Ward J.M."/>
            <person name="Watanabe Y."/>
            <person name="Yazaki K."/>
            <person name="Yokoyama R."/>
            <person name="Yoshitake Y."/>
            <person name="Yotsui I."/>
            <person name="Zachgo S."/>
            <person name="Schmutz J."/>
        </authorList>
    </citation>
    <scope>NUCLEOTIDE SEQUENCE [LARGE SCALE GENOMIC DNA]</scope>
    <source>
        <strain evidence="4">Tak-1</strain>
    </source>
</reference>
<dbReference type="EMBL" id="KZ772689">
    <property type="protein sequence ID" value="PTQ44913.1"/>
    <property type="molecule type" value="Genomic_DNA"/>
</dbReference>
<dbReference type="Proteomes" id="UP000244005">
    <property type="component" value="Unassembled WGS sequence"/>
</dbReference>
<dbReference type="OrthoDB" id="1572689at2759"/>
<dbReference type="Pfam" id="PF24068">
    <property type="entry name" value="TPD1_C"/>
    <property type="match status" value="1"/>
</dbReference>
<gene>
    <name evidence="3" type="ORF">MARPO_0017s0030</name>
</gene>